<evidence type="ECO:0000313" key="2">
    <source>
        <dbReference type="EMBL" id="MBP2472235.1"/>
    </source>
</evidence>
<dbReference type="Pfam" id="PF13472">
    <property type="entry name" value="Lipase_GDSL_2"/>
    <property type="match status" value="1"/>
</dbReference>
<evidence type="ECO:0000259" key="1">
    <source>
        <dbReference type="Pfam" id="PF13472"/>
    </source>
</evidence>
<dbReference type="EMBL" id="JAGIOO010000001">
    <property type="protein sequence ID" value="MBP2472235.1"/>
    <property type="molecule type" value="Genomic_DNA"/>
</dbReference>
<name>A0ABS5A6L5_9PSEU</name>
<keyword evidence="3" id="KW-1185">Reference proteome</keyword>
<dbReference type="PANTHER" id="PTHR30383">
    <property type="entry name" value="THIOESTERASE 1/PROTEASE 1/LYSOPHOSPHOLIPASE L1"/>
    <property type="match status" value="1"/>
</dbReference>
<feature type="domain" description="SGNH hydrolase-type esterase" evidence="1">
    <location>
        <begin position="24"/>
        <end position="201"/>
    </location>
</feature>
<dbReference type="PANTHER" id="PTHR30383:SF2">
    <property type="entry name" value="CELLULOSE-BINDING PROTEIN"/>
    <property type="match status" value="1"/>
</dbReference>
<dbReference type="InterPro" id="IPR013830">
    <property type="entry name" value="SGNH_hydro"/>
</dbReference>
<accession>A0ABS5A6L5</accession>
<dbReference type="Proteomes" id="UP001519363">
    <property type="component" value="Unassembled WGS sequence"/>
</dbReference>
<dbReference type="InterPro" id="IPR051532">
    <property type="entry name" value="Ester_Hydrolysis_Enzymes"/>
</dbReference>
<gene>
    <name evidence="2" type="ORF">JOF53_001107</name>
</gene>
<dbReference type="SUPFAM" id="SSF52266">
    <property type="entry name" value="SGNH hydrolase"/>
    <property type="match status" value="1"/>
</dbReference>
<evidence type="ECO:0000313" key="3">
    <source>
        <dbReference type="Proteomes" id="UP001519363"/>
    </source>
</evidence>
<organism evidence="2 3">
    <name type="scientific">Crossiella equi</name>
    <dbReference type="NCBI Taxonomy" id="130796"/>
    <lineage>
        <taxon>Bacteria</taxon>
        <taxon>Bacillati</taxon>
        <taxon>Actinomycetota</taxon>
        <taxon>Actinomycetes</taxon>
        <taxon>Pseudonocardiales</taxon>
        <taxon>Pseudonocardiaceae</taxon>
        <taxon>Crossiella</taxon>
    </lineage>
</organism>
<dbReference type="RefSeq" id="WP_086785876.1">
    <property type="nucleotide sequence ID" value="NZ_JAGIOO010000001.1"/>
</dbReference>
<protein>
    <submittedName>
        <fullName evidence="2">Lysophospholipase L1-like esterase</fullName>
    </submittedName>
</protein>
<dbReference type="InterPro" id="IPR036514">
    <property type="entry name" value="SGNH_hydro_sf"/>
</dbReference>
<dbReference type="CDD" id="cd01833">
    <property type="entry name" value="XynB_like"/>
    <property type="match status" value="1"/>
</dbReference>
<reference evidence="2 3" key="1">
    <citation type="submission" date="2021-03" db="EMBL/GenBank/DDBJ databases">
        <title>Sequencing the genomes of 1000 actinobacteria strains.</title>
        <authorList>
            <person name="Klenk H.-P."/>
        </authorList>
    </citation>
    <scope>NUCLEOTIDE SEQUENCE [LARGE SCALE GENOMIC DNA]</scope>
    <source>
        <strain evidence="2 3">DSM 44580</strain>
    </source>
</reference>
<dbReference type="Gene3D" id="3.40.50.1110">
    <property type="entry name" value="SGNH hydrolase"/>
    <property type="match status" value="1"/>
</dbReference>
<sequence>MSVPQVELLGAVPSRGGATRVMPFGDSITGEPGCWRAMLWKMLRDNGYRDIDFVGTRPARRECAGNHDGDNEGHGGFQANRVAREKLLTGWLAVSRPDVVLMHFGTNDVWHSVPTATILDAFDTLLRQMRVSNPDMTVVVAQIIPMGTGCCPDGVLALNQALPAWVAARTTQRSPVLLVDQWTGFDPAADTHDGVHPNAFGDGKIAARWYPVLASVLSKR</sequence>
<comment type="caution">
    <text evidence="2">The sequence shown here is derived from an EMBL/GenBank/DDBJ whole genome shotgun (WGS) entry which is preliminary data.</text>
</comment>
<proteinExistence type="predicted"/>